<dbReference type="AlphaFoldDB" id="E1IG97"/>
<accession>E1IG97</accession>
<protein>
    <submittedName>
        <fullName evidence="1">Uncharacterized protein</fullName>
    </submittedName>
</protein>
<dbReference type="EMBL" id="ADVR01000102">
    <property type="protein sequence ID" value="EFO79779.1"/>
    <property type="molecule type" value="Genomic_DNA"/>
</dbReference>
<organism evidence="1 2">
    <name type="scientific">Oscillochloris trichoides DG-6</name>
    <dbReference type="NCBI Taxonomy" id="765420"/>
    <lineage>
        <taxon>Bacteria</taxon>
        <taxon>Bacillati</taxon>
        <taxon>Chloroflexota</taxon>
        <taxon>Chloroflexia</taxon>
        <taxon>Chloroflexales</taxon>
        <taxon>Chloroflexineae</taxon>
        <taxon>Oscillochloridaceae</taxon>
        <taxon>Oscillochloris</taxon>
    </lineage>
</organism>
<reference evidence="1 2" key="1">
    <citation type="journal article" date="2011" name="J. Bacteriol.">
        <title>Draft genome sequence of the anoxygenic filamentous phototrophic bacterium Oscillochloris trichoides subsp. DG-6.</title>
        <authorList>
            <person name="Kuznetsov B.B."/>
            <person name="Ivanovsky R.N."/>
            <person name="Keppen O.I."/>
            <person name="Sukhacheva M.V."/>
            <person name="Bumazhkin B.K."/>
            <person name="Patutina E.O."/>
            <person name="Beletsky A.V."/>
            <person name="Mardanov A.V."/>
            <person name="Baslerov R.V."/>
            <person name="Panteleeva A.N."/>
            <person name="Kolganova T.V."/>
            <person name="Ravin N.V."/>
            <person name="Skryabin K.G."/>
        </authorList>
    </citation>
    <scope>NUCLEOTIDE SEQUENCE [LARGE SCALE GENOMIC DNA]</scope>
    <source>
        <strain evidence="1 2">DG-6</strain>
    </source>
</reference>
<dbReference type="Proteomes" id="UP000054010">
    <property type="component" value="Unassembled WGS sequence"/>
</dbReference>
<keyword evidence="2" id="KW-1185">Reference proteome</keyword>
<evidence type="ECO:0000313" key="1">
    <source>
        <dbReference type="EMBL" id="EFO79779.1"/>
    </source>
</evidence>
<dbReference type="HOGENOM" id="CLU_1823436_0_0_0"/>
<gene>
    <name evidence="1" type="ORF">OSCT_2348</name>
</gene>
<sequence>MYVRWIVRRHKNANIADTSFFDAYLVESYRDQKGAPRQRTICYLGNIRQIGDQFPTIEREIFLLRAERILESIDELSDSDRQEVIHDLRQRVPPLSHEEVMWAFTENLRWYRIWWEEHGGGPSDEELVRIVLSARGRVGPI</sequence>
<proteinExistence type="predicted"/>
<dbReference type="STRING" id="765420.OSCT_2348"/>
<dbReference type="OrthoDB" id="8547152at2"/>
<dbReference type="eggNOG" id="ENOG5030T94">
    <property type="taxonomic scope" value="Bacteria"/>
</dbReference>
<comment type="caution">
    <text evidence="1">The sequence shown here is derived from an EMBL/GenBank/DDBJ whole genome shotgun (WGS) entry which is preliminary data.</text>
</comment>
<evidence type="ECO:0000313" key="2">
    <source>
        <dbReference type="Proteomes" id="UP000054010"/>
    </source>
</evidence>
<name>E1IG97_9CHLR</name>